<keyword evidence="2" id="KW-1185">Reference proteome</keyword>
<proteinExistence type="predicted"/>
<comment type="caution">
    <text evidence="1">The sequence shown here is derived from an EMBL/GenBank/DDBJ whole genome shotgun (WGS) entry which is preliminary data.</text>
</comment>
<dbReference type="Proteomes" id="UP001346149">
    <property type="component" value="Unassembled WGS sequence"/>
</dbReference>
<evidence type="ECO:0000313" key="2">
    <source>
        <dbReference type="Proteomes" id="UP001346149"/>
    </source>
</evidence>
<sequence>MREGLRSGKLRQRVQNDEGSLGNVVAQMLFGTDCKADTSVDIKDVLPESTGPVSVEDTVAEKLGSSVTYMGEVEDVNECELYDEFKFKKKRKREDDGEECQYPPRTGKYRVEEELSDGKVPITDWVLRSRMRPVEVEEQHIGKDDAP</sequence>
<gene>
    <name evidence="1" type="ORF">SAY86_008378</name>
</gene>
<dbReference type="AlphaFoldDB" id="A0AAN7KH30"/>
<evidence type="ECO:0000313" key="1">
    <source>
        <dbReference type="EMBL" id="KAK4762610.1"/>
    </source>
</evidence>
<accession>A0AAN7KH30</accession>
<organism evidence="1 2">
    <name type="scientific">Trapa natans</name>
    <name type="common">Water chestnut</name>
    <dbReference type="NCBI Taxonomy" id="22666"/>
    <lineage>
        <taxon>Eukaryota</taxon>
        <taxon>Viridiplantae</taxon>
        <taxon>Streptophyta</taxon>
        <taxon>Embryophyta</taxon>
        <taxon>Tracheophyta</taxon>
        <taxon>Spermatophyta</taxon>
        <taxon>Magnoliopsida</taxon>
        <taxon>eudicotyledons</taxon>
        <taxon>Gunneridae</taxon>
        <taxon>Pentapetalae</taxon>
        <taxon>rosids</taxon>
        <taxon>malvids</taxon>
        <taxon>Myrtales</taxon>
        <taxon>Lythraceae</taxon>
        <taxon>Trapa</taxon>
    </lineage>
</organism>
<reference evidence="1 2" key="1">
    <citation type="journal article" date="2023" name="Hortic Res">
        <title>Pangenome of water caltrop reveals structural variations and asymmetric subgenome divergence after allopolyploidization.</title>
        <authorList>
            <person name="Zhang X."/>
            <person name="Chen Y."/>
            <person name="Wang L."/>
            <person name="Yuan Y."/>
            <person name="Fang M."/>
            <person name="Shi L."/>
            <person name="Lu R."/>
            <person name="Comes H.P."/>
            <person name="Ma Y."/>
            <person name="Chen Y."/>
            <person name="Huang G."/>
            <person name="Zhou Y."/>
            <person name="Zheng Z."/>
            <person name="Qiu Y."/>
        </authorList>
    </citation>
    <scope>NUCLEOTIDE SEQUENCE [LARGE SCALE GENOMIC DNA]</scope>
    <source>
        <strain evidence="1">F231</strain>
    </source>
</reference>
<name>A0AAN7KH30_TRANT</name>
<protein>
    <submittedName>
        <fullName evidence="1">Uncharacterized protein</fullName>
    </submittedName>
</protein>
<dbReference type="EMBL" id="JAXQNO010000024">
    <property type="protein sequence ID" value="KAK4762610.1"/>
    <property type="molecule type" value="Genomic_DNA"/>
</dbReference>